<name>A0A9P6A1P7_PLEER</name>
<keyword evidence="3" id="KW-1185">Reference proteome</keyword>
<accession>A0A9P6A1P7</accession>
<dbReference type="EMBL" id="MU154538">
    <property type="protein sequence ID" value="KAF9498288.1"/>
    <property type="molecule type" value="Genomic_DNA"/>
</dbReference>
<evidence type="ECO:0000313" key="3">
    <source>
        <dbReference type="Proteomes" id="UP000807025"/>
    </source>
</evidence>
<comment type="caution">
    <text evidence="2">The sequence shown here is derived from an EMBL/GenBank/DDBJ whole genome shotgun (WGS) entry which is preliminary data.</text>
</comment>
<evidence type="ECO:0000313" key="2">
    <source>
        <dbReference type="EMBL" id="KAF9498288.1"/>
    </source>
</evidence>
<dbReference type="Proteomes" id="UP000807025">
    <property type="component" value="Unassembled WGS sequence"/>
</dbReference>
<organism evidence="2 3">
    <name type="scientific">Pleurotus eryngii</name>
    <name type="common">Boletus of the steppes</name>
    <dbReference type="NCBI Taxonomy" id="5323"/>
    <lineage>
        <taxon>Eukaryota</taxon>
        <taxon>Fungi</taxon>
        <taxon>Dikarya</taxon>
        <taxon>Basidiomycota</taxon>
        <taxon>Agaricomycotina</taxon>
        <taxon>Agaricomycetes</taxon>
        <taxon>Agaricomycetidae</taxon>
        <taxon>Agaricales</taxon>
        <taxon>Pleurotineae</taxon>
        <taxon>Pleurotaceae</taxon>
        <taxon>Pleurotus</taxon>
    </lineage>
</organism>
<reference evidence="2" key="1">
    <citation type="submission" date="2020-11" db="EMBL/GenBank/DDBJ databases">
        <authorList>
            <consortium name="DOE Joint Genome Institute"/>
            <person name="Ahrendt S."/>
            <person name="Riley R."/>
            <person name="Andreopoulos W."/>
            <person name="Labutti K."/>
            <person name="Pangilinan J."/>
            <person name="Ruiz-Duenas F.J."/>
            <person name="Barrasa J.M."/>
            <person name="Sanchez-Garcia M."/>
            <person name="Camarero S."/>
            <person name="Miyauchi S."/>
            <person name="Serrano A."/>
            <person name="Linde D."/>
            <person name="Babiker R."/>
            <person name="Drula E."/>
            <person name="Ayuso-Fernandez I."/>
            <person name="Pacheco R."/>
            <person name="Padilla G."/>
            <person name="Ferreira P."/>
            <person name="Barriuso J."/>
            <person name="Kellner H."/>
            <person name="Castanera R."/>
            <person name="Alfaro M."/>
            <person name="Ramirez L."/>
            <person name="Pisabarro A.G."/>
            <person name="Kuo A."/>
            <person name="Tritt A."/>
            <person name="Lipzen A."/>
            <person name="He G."/>
            <person name="Yan M."/>
            <person name="Ng V."/>
            <person name="Cullen D."/>
            <person name="Martin F."/>
            <person name="Rosso M.-N."/>
            <person name="Henrissat B."/>
            <person name="Hibbett D."/>
            <person name="Martinez A.T."/>
            <person name="Grigoriev I.V."/>
        </authorList>
    </citation>
    <scope>NUCLEOTIDE SEQUENCE</scope>
    <source>
        <strain evidence="2">ATCC 90797</strain>
    </source>
</reference>
<sequence>MDRLQLTLHSVLSQAFSSASAMDRTHRYDASLPGKPLSSLHLNAWAPCQPRSVPVPPPASGKATRWRHGFKLILLGLGYEILLSGLCNAKILYLFPARQ</sequence>
<keyword evidence="1" id="KW-1133">Transmembrane helix</keyword>
<feature type="transmembrane region" description="Helical" evidence="1">
    <location>
        <begin position="72"/>
        <end position="95"/>
    </location>
</feature>
<proteinExistence type="predicted"/>
<keyword evidence="1" id="KW-0812">Transmembrane</keyword>
<keyword evidence="1" id="KW-0472">Membrane</keyword>
<evidence type="ECO:0000256" key="1">
    <source>
        <dbReference type="SAM" id="Phobius"/>
    </source>
</evidence>
<protein>
    <submittedName>
        <fullName evidence="2">Uncharacterized protein</fullName>
    </submittedName>
</protein>
<gene>
    <name evidence="2" type="ORF">BDN71DRAFT_1443611</name>
</gene>
<dbReference type="AlphaFoldDB" id="A0A9P6A1P7"/>